<evidence type="ECO:0000313" key="1">
    <source>
        <dbReference type="EMBL" id="MEE2054708.1"/>
    </source>
</evidence>
<evidence type="ECO:0000313" key="2">
    <source>
        <dbReference type="Proteomes" id="UP001348641"/>
    </source>
</evidence>
<protein>
    <submittedName>
        <fullName evidence="1">Uncharacterized protein</fullName>
    </submittedName>
</protein>
<dbReference type="RefSeq" id="WP_330161533.1">
    <property type="nucleotide sequence ID" value="NZ_BAAAJA010000034.1"/>
</dbReference>
<sequence>MIDRRPLLGGASPVAGSAALYRHETTSRCAAVFRESTEDGRAYRSASCVRDRAPASLDVTPTPF</sequence>
<dbReference type="Proteomes" id="UP001348641">
    <property type="component" value="Unassembled WGS sequence"/>
</dbReference>
<reference evidence="1 2" key="1">
    <citation type="submission" date="2023-07" db="EMBL/GenBank/DDBJ databases">
        <authorList>
            <person name="Girao M."/>
            <person name="Carvalho M.F."/>
        </authorList>
    </citation>
    <scope>NUCLEOTIDE SEQUENCE [LARGE SCALE GENOMIC DNA]</scope>
    <source>
        <strain evidence="1 2">66/93</strain>
    </source>
</reference>
<organism evidence="1 2">
    <name type="scientific">Nocardiopsis tropica</name>
    <dbReference type="NCBI Taxonomy" id="109330"/>
    <lineage>
        <taxon>Bacteria</taxon>
        <taxon>Bacillati</taxon>
        <taxon>Actinomycetota</taxon>
        <taxon>Actinomycetes</taxon>
        <taxon>Streptosporangiales</taxon>
        <taxon>Nocardiopsidaceae</taxon>
        <taxon>Nocardiopsis</taxon>
    </lineage>
</organism>
<accession>A0ABU7KZJ7</accession>
<proteinExistence type="predicted"/>
<comment type="caution">
    <text evidence="1">The sequence shown here is derived from an EMBL/GenBank/DDBJ whole genome shotgun (WGS) entry which is preliminary data.</text>
</comment>
<gene>
    <name evidence="1" type="ORF">Q8A49_29845</name>
</gene>
<dbReference type="EMBL" id="JAUUCC010000125">
    <property type="protein sequence ID" value="MEE2054708.1"/>
    <property type="molecule type" value="Genomic_DNA"/>
</dbReference>
<name>A0ABU7KZJ7_9ACTN</name>